<comment type="caution">
    <text evidence="1">The sequence shown here is derived from an EMBL/GenBank/DDBJ whole genome shotgun (WGS) entry which is preliminary data.</text>
</comment>
<proteinExistence type="predicted"/>
<name>A0A4S3M8V7_9RHOB</name>
<dbReference type="InterPro" id="IPR038765">
    <property type="entry name" value="Papain-like_cys_pep_sf"/>
</dbReference>
<protein>
    <submittedName>
        <fullName evidence="1">Uncharacterized protein</fullName>
    </submittedName>
</protein>
<organism evidence="1 2">
    <name type="scientific">Thalassobius vesicularis</name>
    <dbReference type="NCBI Taxonomy" id="1294297"/>
    <lineage>
        <taxon>Bacteria</taxon>
        <taxon>Pseudomonadati</taxon>
        <taxon>Pseudomonadota</taxon>
        <taxon>Alphaproteobacteria</taxon>
        <taxon>Rhodobacterales</taxon>
        <taxon>Roseobacteraceae</taxon>
        <taxon>Thalassovita</taxon>
    </lineage>
</organism>
<sequence>MDDVCLSGRIEAIARAVRAFLEPRWAEWHLHEGSPSLKTPSQGTCGRSSLFLRDVLRGHGLQAEFVAGTPSEGDEGFRCGTVWCGHAWVECAGWIVDVTADQFGDDPVIVTYVGDRRYKAGVDGSAPEFLARREKVARRLMVEWNEREGEIYAT</sequence>
<dbReference type="EMBL" id="SSMD01000004">
    <property type="protein sequence ID" value="THD73882.1"/>
    <property type="molecule type" value="Genomic_DNA"/>
</dbReference>
<dbReference type="OrthoDB" id="573272at2"/>
<dbReference type="AlphaFoldDB" id="A0A4S3M8V7"/>
<evidence type="ECO:0000313" key="2">
    <source>
        <dbReference type="Proteomes" id="UP000306113"/>
    </source>
</evidence>
<reference evidence="1 2" key="1">
    <citation type="submission" date="2019-04" db="EMBL/GenBank/DDBJ databases">
        <title>Draft genome sequence of Youngimonas vesicularis.</title>
        <authorList>
            <person name="Hameed A."/>
        </authorList>
    </citation>
    <scope>NUCLEOTIDE SEQUENCE [LARGE SCALE GENOMIC DNA]</scope>
    <source>
        <strain evidence="1 2">CC-AMW-E</strain>
    </source>
</reference>
<dbReference type="SUPFAM" id="SSF54001">
    <property type="entry name" value="Cysteine proteinases"/>
    <property type="match status" value="1"/>
</dbReference>
<evidence type="ECO:0000313" key="1">
    <source>
        <dbReference type="EMBL" id="THD73882.1"/>
    </source>
</evidence>
<keyword evidence="2" id="KW-1185">Reference proteome</keyword>
<gene>
    <name evidence="1" type="ORF">E7681_09725</name>
</gene>
<dbReference type="RefSeq" id="WP_136339093.1">
    <property type="nucleotide sequence ID" value="NZ_SSMD01000004.1"/>
</dbReference>
<dbReference type="Proteomes" id="UP000306113">
    <property type="component" value="Unassembled WGS sequence"/>
</dbReference>
<accession>A0A4S3M8V7</accession>